<evidence type="ECO:0000313" key="7">
    <source>
        <dbReference type="EMBL" id="SEA10861.1"/>
    </source>
</evidence>
<feature type="DNA-binding region" description="H-T-H motif" evidence="4">
    <location>
        <begin position="87"/>
        <end position="106"/>
    </location>
</feature>
<dbReference type="PROSITE" id="PS50977">
    <property type="entry name" value="HTH_TETR_2"/>
    <property type="match status" value="1"/>
</dbReference>
<dbReference type="InterPro" id="IPR001647">
    <property type="entry name" value="HTH_TetR"/>
</dbReference>
<dbReference type="OrthoDB" id="8799388at2"/>
<dbReference type="Gene3D" id="1.10.357.10">
    <property type="entry name" value="Tetracycline Repressor, domain 2"/>
    <property type="match status" value="1"/>
</dbReference>
<evidence type="ECO:0000256" key="3">
    <source>
        <dbReference type="ARBA" id="ARBA00023163"/>
    </source>
</evidence>
<evidence type="ECO:0000313" key="8">
    <source>
        <dbReference type="Proteomes" id="UP000198638"/>
    </source>
</evidence>
<dbReference type="Proteomes" id="UP000198638">
    <property type="component" value="Unassembled WGS sequence"/>
</dbReference>
<protein>
    <submittedName>
        <fullName evidence="7">DNA-binding transcriptional regulator, AcrR family</fullName>
    </submittedName>
</protein>
<sequence length="264" mass="29066">MPLTTAARSRTIRNPDSGSMPAGIAPRDATQYRQIAATRMPTAQRRPREPLQTTSAPLQTRSQLGFAKMLEAGRALIEESGNLDDLSITDIVERAGTSIGAFYRRFDNKDTFFDVVQERVIAEGLDNVREALTSDAVWQSNEAGAIADAVIQLYLRAFRRNRGLYHASLLRASQRKSTWDAIRHSNDEVQGLIVPKLVDALALGAGPKAERAALEFEVLAALQLVLGMLVNSVLNDPGPLSLTSRRLAPYLQRQFRRCLDLPAA</sequence>
<dbReference type="SUPFAM" id="SSF46689">
    <property type="entry name" value="Homeodomain-like"/>
    <property type="match status" value="1"/>
</dbReference>
<name>A0A1H3YI40_9BURK</name>
<dbReference type="GO" id="GO:0000976">
    <property type="term" value="F:transcription cis-regulatory region binding"/>
    <property type="evidence" value="ECO:0007669"/>
    <property type="project" value="TreeGrafter"/>
</dbReference>
<keyword evidence="2 4" id="KW-0238">DNA-binding</keyword>
<dbReference type="STRING" id="83784.SAMN05192564_101304"/>
<dbReference type="InterPro" id="IPR050109">
    <property type="entry name" value="HTH-type_TetR-like_transc_reg"/>
</dbReference>
<dbReference type="PANTHER" id="PTHR30055:SF234">
    <property type="entry name" value="HTH-TYPE TRANSCRIPTIONAL REGULATOR BETI"/>
    <property type="match status" value="1"/>
</dbReference>
<dbReference type="Pfam" id="PF00440">
    <property type="entry name" value="TetR_N"/>
    <property type="match status" value="1"/>
</dbReference>
<dbReference type="AlphaFoldDB" id="A0A1H3YI40"/>
<gene>
    <name evidence="7" type="ORF">SAMN05192564_101304</name>
</gene>
<dbReference type="InterPro" id="IPR009057">
    <property type="entry name" value="Homeodomain-like_sf"/>
</dbReference>
<keyword evidence="8" id="KW-1185">Reference proteome</keyword>
<dbReference type="GO" id="GO:0003700">
    <property type="term" value="F:DNA-binding transcription factor activity"/>
    <property type="evidence" value="ECO:0007669"/>
    <property type="project" value="TreeGrafter"/>
</dbReference>
<evidence type="ECO:0000256" key="2">
    <source>
        <dbReference type="ARBA" id="ARBA00023125"/>
    </source>
</evidence>
<organism evidence="7 8">
    <name type="scientific">Paraburkholderia sartisoli</name>
    <dbReference type="NCBI Taxonomy" id="83784"/>
    <lineage>
        <taxon>Bacteria</taxon>
        <taxon>Pseudomonadati</taxon>
        <taxon>Pseudomonadota</taxon>
        <taxon>Betaproteobacteria</taxon>
        <taxon>Burkholderiales</taxon>
        <taxon>Burkholderiaceae</taxon>
        <taxon>Paraburkholderia</taxon>
    </lineage>
</organism>
<feature type="domain" description="HTH tetR-type" evidence="6">
    <location>
        <begin position="63"/>
        <end position="124"/>
    </location>
</feature>
<reference evidence="8" key="1">
    <citation type="submission" date="2016-10" db="EMBL/GenBank/DDBJ databases">
        <authorList>
            <person name="Varghese N."/>
            <person name="Submissions S."/>
        </authorList>
    </citation>
    <scope>NUCLEOTIDE SEQUENCE [LARGE SCALE GENOMIC DNA]</scope>
    <source>
        <strain evidence="8">LMG 24000</strain>
    </source>
</reference>
<dbReference type="EMBL" id="FNRQ01000001">
    <property type="protein sequence ID" value="SEA10861.1"/>
    <property type="molecule type" value="Genomic_DNA"/>
</dbReference>
<feature type="region of interest" description="Disordered" evidence="5">
    <location>
        <begin position="1"/>
        <end position="29"/>
    </location>
</feature>
<evidence type="ECO:0000259" key="6">
    <source>
        <dbReference type="PROSITE" id="PS50977"/>
    </source>
</evidence>
<keyword evidence="3" id="KW-0804">Transcription</keyword>
<evidence type="ECO:0000256" key="1">
    <source>
        <dbReference type="ARBA" id="ARBA00023015"/>
    </source>
</evidence>
<accession>A0A1H3YI40</accession>
<feature type="compositionally biased region" description="Polar residues" evidence="5">
    <location>
        <begin position="1"/>
        <end position="17"/>
    </location>
</feature>
<proteinExistence type="predicted"/>
<evidence type="ECO:0000256" key="5">
    <source>
        <dbReference type="SAM" id="MobiDB-lite"/>
    </source>
</evidence>
<keyword evidence="1" id="KW-0805">Transcription regulation</keyword>
<evidence type="ECO:0000256" key="4">
    <source>
        <dbReference type="PROSITE-ProRule" id="PRU00335"/>
    </source>
</evidence>
<dbReference type="PANTHER" id="PTHR30055">
    <property type="entry name" value="HTH-TYPE TRANSCRIPTIONAL REGULATOR RUTR"/>
    <property type="match status" value="1"/>
</dbReference>